<protein>
    <recommendedName>
        <fullName evidence="1">Transglutaminase-like domain-containing protein</fullName>
    </recommendedName>
</protein>
<accession>A0ABM7T1W9</accession>
<feature type="domain" description="Transglutaminase-like" evidence="1">
    <location>
        <begin position="215"/>
        <end position="271"/>
    </location>
</feature>
<proteinExistence type="predicted"/>
<dbReference type="InterPro" id="IPR038765">
    <property type="entry name" value="Papain-like_cys_pep_sf"/>
</dbReference>
<sequence>MKKLKLIISLLILTLILSLNSIGAISEWKNNITGWLYAEAHSWKVDQGLIDKISYYFDSDGYNPNSSEVGTSDIPASKEASGLDYLGQKILDNVSAENPSFDLDYKGDINSAGNAIKDKLDNLKYTNPYEAYNISSYNIQASSLVGSSNIKVRVNCVYKMTAEMEADLDAKARAIVTRIAPDSMSQSKKELAIHDWIVNNTRYDESYKIYDPYNTLIKHTGVCEGYSLLAQKMFTIAGIKSIVVEGTGKGQAHAWNMVYIDNKWRNVDVTWDDPVSSKDILRYDYFNITDSKLSADHTWDTSKYPSAK</sequence>
<dbReference type="Gene3D" id="3.10.620.30">
    <property type="match status" value="1"/>
</dbReference>
<dbReference type="SUPFAM" id="SSF54001">
    <property type="entry name" value="Cysteine proteinases"/>
    <property type="match status" value="1"/>
</dbReference>
<evidence type="ECO:0000313" key="2">
    <source>
        <dbReference type="EMBL" id="BCZ45900.1"/>
    </source>
</evidence>
<dbReference type="InterPro" id="IPR002931">
    <property type="entry name" value="Transglutaminase-like"/>
</dbReference>
<evidence type="ECO:0000313" key="3">
    <source>
        <dbReference type="Proteomes" id="UP000824633"/>
    </source>
</evidence>
<dbReference type="PANTHER" id="PTHR46333:SF2">
    <property type="entry name" value="CYTOKINESIS PROTEIN 3"/>
    <property type="match status" value="1"/>
</dbReference>
<dbReference type="Pfam" id="PF01841">
    <property type="entry name" value="Transglut_core"/>
    <property type="match status" value="1"/>
</dbReference>
<dbReference type="EMBL" id="AP024849">
    <property type="protein sequence ID" value="BCZ45900.1"/>
    <property type="molecule type" value="Genomic_DNA"/>
</dbReference>
<reference evidence="3" key="1">
    <citation type="submission" date="2021-07" db="EMBL/GenBank/DDBJ databases">
        <title>Complete genome sequencing of a Clostridium isolate.</title>
        <authorList>
            <person name="Ueki A."/>
            <person name="Tonouchi A."/>
        </authorList>
    </citation>
    <scope>NUCLEOTIDE SEQUENCE [LARGE SCALE GENOMIC DNA]</scope>
    <source>
        <strain evidence="3">C5S11</strain>
    </source>
</reference>
<organism evidence="2 3">
    <name type="scientific">Clostridium gelidum</name>
    <dbReference type="NCBI Taxonomy" id="704125"/>
    <lineage>
        <taxon>Bacteria</taxon>
        <taxon>Bacillati</taxon>
        <taxon>Bacillota</taxon>
        <taxon>Clostridia</taxon>
        <taxon>Eubacteriales</taxon>
        <taxon>Clostridiaceae</taxon>
        <taxon>Clostridium</taxon>
    </lineage>
</organism>
<dbReference type="InterPro" id="IPR052557">
    <property type="entry name" value="CAP/Cytokinesis_protein"/>
</dbReference>
<gene>
    <name evidence="2" type="ORF">psyc5s11_19670</name>
</gene>
<dbReference type="Proteomes" id="UP000824633">
    <property type="component" value="Chromosome"/>
</dbReference>
<dbReference type="SMART" id="SM00460">
    <property type="entry name" value="TGc"/>
    <property type="match status" value="1"/>
</dbReference>
<keyword evidence="3" id="KW-1185">Reference proteome</keyword>
<name>A0ABM7T1W9_9CLOT</name>
<dbReference type="RefSeq" id="WP_224037438.1">
    <property type="nucleotide sequence ID" value="NZ_AP024849.1"/>
</dbReference>
<dbReference type="PANTHER" id="PTHR46333">
    <property type="entry name" value="CYTOKINESIS PROTEIN 3"/>
    <property type="match status" value="1"/>
</dbReference>
<evidence type="ECO:0000259" key="1">
    <source>
        <dbReference type="SMART" id="SM00460"/>
    </source>
</evidence>